<evidence type="ECO:0000313" key="2">
    <source>
        <dbReference type="EMBL" id="QDY70457.1"/>
    </source>
</evidence>
<accession>A0A5B8J7K3</accession>
<evidence type="ECO:0000313" key="3">
    <source>
        <dbReference type="Proteomes" id="UP000318483"/>
    </source>
</evidence>
<name>A0A5B8J7K3_9RHOB</name>
<evidence type="ECO:0000259" key="1">
    <source>
        <dbReference type="Pfam" id="PF13610"/>
    </source>
</evidence>
<sequence length="130" mass="14824">MYRAVDKHGDTVDFMLSERHDTAAVRRFCNRRIETNGAPGKVLIDKSGANMAGFPAPNVVDMDQLTRKIEYAHAALAKDWTNGIDNTEHWYFEPERHFGMDVNGLTFDLRSNDDTRTETRIIVEIAAAFY</sequence>
<dbReference type="InterPro" id="IPR032874">
    <property type="entry name" value="DDE_dom"/>
</dbReference>
<geneLocation type="plasmid" evidence="2 3">
    <name>unnamed1</name>
</geneLocation>
<dbReference type="EMBL" id="CP042262">
    <property type="protein sequence ID" value="QDY70457.1"/>
    <property type="molecule type" value="Genomic_DNA"/>
</dbReference>
<organism evidence="2 3">
    <name type="scientific">Qingshengfaniella alkalisoli</name>
    <dbReference type="NCBI Taxonomy" id="2599296"/>
    <lineage>
        <taxon>Bacteria</taxon>
        <taxon>Pseudomonadati</taxon>
        <taxon>Pseudomonadota</taxon>
        <taxon>Alphaproteobacteria</taxon>
        <taxon>Rhodobacterales</taxon>
        <taxon>Paracoccaceae</taxon>
        <taxon>Qingshengfaniella</taxon>
    </lineage>
</organism>
<dbReference type="KEGG" id="lit:FPZ52_12150"/>
<dbReference type="OrthoDB" id="4315389at2"/>
<dbReference type="AlphaFoldDB" id="A0A5B8J7K3"/>
<keyword evidence="3" id="KW-1185">Reference proteome</keyword>
<protein>
    <submittedName>
        <fullName evidence="2">DDE-type integrase/transposase/recombinase</fullName>
    </submittedName>
</protein>
<keyword evidence="2" id="KW-0614">Plasmid</keyword>
<reference evidence="2 3" key="1">
    <citation type="submission" date="2019-07" db="EMBL/GenBank/DDBJ databases">
        <title>Litoreibacter alkalisoli sp. nov., isolated from saline-alkaline soil.</title>
        <authorList>
            <person name="Wang S."/>
            <person name="Xu L."/>
            <person name="Xing Y.-T."/>
            <person name="Sun J.-Q."/>
        </authorList>
    </citation>
    <scope>NUCLEOTIDE SEQUENCE [LARGE SCALE GENOMIC DNA]</scope>
    <source>
        <strain evidence="2 3">LN3S51</strain>
        <plasmid evidence="2 3">unnamed1</plasmid>
    </source>
</reference>
<dbReference type="Pfam" id="PF13610">
    <property type="entry name" value="DDE_Tnp_IS240"/>
    <property type="match status" value="1"/>
</dbReference>
<gene>
    <name evidence="2" type="ORF">FPZ52_12150</name>
</gene>
<feature type="domain" description="DDE" evidence="1">
    <location>
        <begin position="1"/>
        <end position="49"/>
    </location>
</feature>
<proteinExistence type="predicted"/>
<dbReference type="Proteomes" id="UP000318483">
    <property type="component" value="Plasmid unnamed1"/>
</dbReference>